<dbReference type="PANTHER" id="PTHR47789:SF1">
    <property type="entry name" value="LAS SEVENTEEN-BINDING PROTEIN 5"/>
    <property type="match status" value="1"/>
</dbReference>
<dbReference type="InterPro" id="IPR002014">
    <property type="entry name" value="VHS_dom"/>
</dbReference>
<dbReference type="GO" id="GO:0007034">
    <property type="term" value="P:vacuolar transport"/>
    <property type="evidence" value="ECO:0007669"/>
    <property type="project" value="UniProtKB-ARBA"/>
</dbReference>
<protein>
    <recommendedName>
        <fullName evidence="2">VHS domain-containing protein</fullName>
    </recommendedName>
</protein>
<dbReference type="GO" id="GO:0030479">
    <property type="term" value="C:actin cortical patch"/>
    <property type="evidence" value="ECO:0007669"/>
    <property type="project" value="TreeGrafter"/>
</dbReference>
<sequence>MPLFSKKLTPTTITTNIEKAVSQEELDWALMYEICEVVNNSELGAKEARKLLQKKMLLPNSKTQVISLEILNALSENCRSKMQSQICAKTFGEDLEKLATRLTVEDEVHSRLHQCLQHWVSVYGQDPSAGAICRIHELVTHGTANTGRGAIRNPIPPAQQQQPVAPGPARGSHQPADILADVELAKNNAQLFSQTLSFTDPTN</sequence>
<proteinExistence type="predicted"/>
<dbReference type="Proteomes" id="UP000242146">
    <property type="component" value="Unassembled WGS sequence"/>
</dbReference>
<dbReference type="AlphaFoldDB" id="A0A1X2G6K6"/>
<gene>
    <name evidence="3" type="ORF">DM01DRAFT_1340029</name>
</gene>
<accession>A0A1X2G6K6</accession>
<comment type="caution">
    <text evidence="3">The sequence shown here is derived from an EMBL/GenBank/DDBJ whole genome shotgun (WGS) entry which is preliminary data.</text>
</comment>
<dbReference type="GO" id="GO:0043130">
    <property type="term" value="F:ubiquitin binding"/>
    <property type="evidence" value="ECO:0007669"/>
    <property type="project" value="InterPro"/>
</dbReference>
<keyword evidence="4" id="KW-1185">Reference proteome</keyword>
<dbReference type="GO" id="GO:0035091">
    <property type="term" value="F:phosphatidylinositol binding"/>
    <property type="evidence" value="ECO:0007669"/>
    <property type="project" value="InterPro"/>
</dbReference>
<dbReference type="CDD" id="cd16980">
    <property type="entry name" value="VHS_Lsb5"/>
    <property type="match status" value="1"/>
</dbReference>
<dbReference type="Gene3D" id="1.25.40.90">
    <property type="match status" value="1"/>
</dbReference>
<evidence type="ECO:0000259" key="2">
    <source>
        <dbReference type="PROSITE" id="PS50179"/>
    </source>
</evidence>
<feature type="compositionally biased region" description="Low complexity" evidence="1">
    <location>
        <begin position="158"/>
        <end position="169"/>
    </location>
</feature>
<dbReference type="SMART" id="SM00288">
    <property type="entry name" value="VHS"/>
    <property type="match status" value="1"/>
</dbReference>
<dbReference type="InterPro" id="IPR045007">
    <property type="entry name" value="LSB5"/>
</dbReference>
<dbReference type="EMBL" id="MCGT01000042">
    <property type="protein sequence ID" value="ORX45522.1"/>
    <property type="molecule type" value="Genomic_DNA"/>
</dbReference>
<evidence type="ECO:0000313" key="4">
    <source>
        <dbReference type="Proteomes" id="UP000242146"/>
    </source>
</evidence>
<dbReference type="SUPFAM" id="SSF48464">
    <property type="entry name" value="ENTH/VHS domain"/>
    <property type="match status" value="1"/>
</dbReference>
<dbReference type="PROSITE" id="PS50179">
    <property type="entry name" value="VHS"/>
    <property type="match status" value="1"/>
</dbReference>
<evidence type="ECO:0000313" key="3">
    <source>
        <dbReference type="EMBL" id="ORX45522.1"/>
    </source>
</evidence>
<evidence type="ECO:0000256" key="1">
    <source>
        <dbReference type="SAM" id="MobiDB-lite"/>
    </source>
</evidence>
<name>A0A1X2G6K6_9FUNG</name>
<reference evidence="3 4" key="1">
    <citation type="submission" date="2016-07" db="EMBL/GenBank/DDBJ databases">
        <title>Pervasive Adenine N6-methylation of Active Genes in Fungi.</title>
        <authorList>
            <consortium name="DOE Joint Genome Institute"/>
            <person name="Mondo S.J."/>
            <person name="Dannebaum R.O."/>
            <person name="Kuo R.C."/>
            <person name="Labutti K."/>
            <person name="Haridas S."/>
            <person name="Kuo A."/>
            <person name="Salamov A."/>
            <person name="Ahrendt S.R."/>
            <person name="Lipzen A."/>
            <person name="Sullivan W."/>
            <person name="Andreopoulos W.B."/>
            <person name="Clum A."/>
            <person name="Lindquist E."/>
            <person name="Daum C."/>
            <person name="Ramamoorthy G.K."/>
            <person name="Gryganskyi A."/>
            <person name="Culley D."/>
            <person name="Magnuson J.K."/>
            <person name="James T.Y."/>
            <person name="O'Malley M.A."/>
            <person name="Stajich J.E."/>
            <person name="Spatafora J.W."/>
            <person name="Visel A."/>
            <person name="Grigoriev I.V."/>
        </authorList>
    </citation>
    <scope>NUCLEOTIDE SEQUENCE [LARGE SCALE GENOMIC DNA]</scope>
    <source>
        <strain evidence="3 4">NRRL 3301</strain>
    </source>
</reference>
<feature type="domain" description="VHS" evidence="2">
    <location>
        <begin position="27"/>
        <end position="139"/>
    </location>
</feature>
<dbReference type="OrthoDB" id="10255964at2759"/>
<feature type="non-terminal residue" evidence="3">
    <location>
        <position position="203"/>
    </location>
</feature>
<dbReference type="PANTHER" id="PTHR47789">
    <property type="entry name" value="LAS SEVENTEEN-BINDING PROTEIN 5"/>
    <property type="match status" value="1"/>
</dbReference>
<feature type="region of interest" description="Disordered" evidence="1">
    <location>
        <begin position="145"/>
        <end position="176"/>
    </location>
</feature>
<organism evidence="3 4">
    <name type="scientific">Hesseltinella vesiculosa</name>
    <dbReference type="NCBI Taxonomy" id="101127"/>
    <lineage>
        <taxon>Eukaryota</taxon>
        <taxon>Fungi</taxon>
        <taxon>Fungi incertae sedis</taxon>
        <taxon>Mucoromycota</taxon>
        <taxon>Mucoromycotina</taxon>
        <taxon>Mucoromycetes</taxon>
        <taxon>Mucorales</taxon>
        <taxon>Cunninghamellaceae</taxon>
        <taxon>Hesseltinella</taxon>
    </lineage>
</organism>
<dbReference type="GO" id="GO:0007015">
    <property type="term" value="P:actin filament organization"/>
    <property type="evidence" value="ECO:0007669"/>
    <property type="project" value="InterPro"/>
</dbReference>
<dbReference type="STRING" id="101127.A0A1X2G6K6"/>
<dbReference type="GO" id="GO:0051666">
    <property type="term" value="P:actin cortical patch localization"/>
    <property type="evidence" value="ECO:0007669"/>
    <property type="project" value="TreeGrafter"/>
</dbReference>
<dbReference type="InterPro" id="IPR008942">
    <property type="entry name" value="ENTH_VHS"/>
</dbReference>
<dbReference type="GO" id="GO:0006897">
    <property type="term" value="P:endocytosis"/>
    <property type="evidence" value="ECO:0007669"/>
    <property type="project" value="InterPro"/>
</dbReference>
<dbReference type="Pfam" id="PF00790">
    <property type="entry name" value="VHS"/>
    <property type="match status" value="1"/>
</dbReference>